<dbReference type="PANTHER" id="PTHR32322">
    <property type="entry name" value="INNER MEMBRANE TRANSPORTER"/>
    <property type="match status" value="1"/>
</dbReference>
<dbReference type="PATRIC" id="fig|270351.6.peg.1721"/>
<feature type="transmembrane region" description="Helical" evidence="5">
    <location>
        <begin position="221"/>
        <end position="240"/>
    </location>
</feature>
<feature type="transmembrane region" description="Helical" evidence="5">
    <location>
        <begin position="130"/>
        <end position="149"/>
    </location>
</feature>
<feature type="domain" description="EamA" evidence="6">
    <location>
        <begin position="14"/>
        <end position="144"/>
    </location>
</feature>
<keyword evidence="3 5" id="KW-1133">Transmembrane helix</keyword>
<evidence type="ECO:0000256" key="2">
    <source>
        <dbReference type="ARBA" id="ARBA00022692"/>
    </source>
</evidence>
<reference evidence="7 8" key="1">
    <citation type="submission" date="2015-03" db="EMBL/GenBank/DDBJ databases">
        <title>Genome sequencing of Methylobacterium aquaticum DSM16371 type strain.</title>
        <authorList>
            <person name="Chaudhry V."/>
            <person name="Patil P.B."/>
        </authorList>
    </citation>
    <scope>NUCLEOTIDE SEQUENCE [LARGE SCALE GENOMIC DNA]</scope>
    <source>
        <strain evidence="7 8">DSM 16371</strain>
    </source>
</reference>
<dbReference type="Proteomes" id="UP000035929">
    <property type="component" value="Unassembled WGS sequence"/>
</dbReference>
<dbReference type="EMBL" id="LABX01000158">
    <property type="protein sequence ID" value="KMO31075.1"/>
    <property type="molecule type" value="Genomic_DNA"/>
</dbReference>
<dbReference type="SUPFAM" id="SSF103481">
    <property type="entry name" value="Multidrug resistance efflux transporter EmrE"/>
    <property type="match status" value="2"/>
</dbReference>
<dbReference type="AlphaFoldDB" id="A0A0J6S783"/>
<feature type="transmembrane region" description="Helical" evidence="5">
    <location>
        <begin position="69"/>
        <end position="92"/>
    </location>
</feature>
<evidence type="ECO:0000256" key="1">
    <source>
        <dbReference type="ARBA" id="ARBA00004141"/>
    </source>
</evidence>
<evidence type="ECO:0000313" key="8">
    <source>
        <dbReference type="Proteomes" id="UP000035929"/>
    </source>
</evidence>
<evidence type="ECO:0000313" key="7">
    <source>
        <dbReference type="EMBL" id="KMO31075.1"/>
    </source>
</evidence>
<keyword evidence="4 5" id="KW-0472">Membrane</keyword>
<feature type="transmembrane region" description="Helical" evidence="5">
    <location>
        <begin position="187"/>
        <end position="209"/>
    </location>
</feature>
<evidence type="ECO:0000259" key="6">
    <source>
        <dbReference type="Pfam" id="PF00892"/>
    </source>
</evidence>
<accession>A0A0J6S783</accession>
<feature type="transmembrane region" description="Helical" evidence="5">
    <location>
        <begin position="252"/>
        <end position="271"/>
    </location>
</feature>
<dbReference type="Pfam" id="PF00892">
    <property type="entry name" value="EamA"/>
    <property type="match status" value="2"/>
</dbReference>
<dbReference type="InterPro" id="IPR000620">
    <property type="entry name" value="EamA_dom"/>
</dbReference>
<evidence type="ECO:0000256" key="3">
    <source>
        <dbReference type="ARBA" id="ARBA00022989"/>
    </source>
</evidence>
<organism evidence="7 8">
    <name type="scientific">Methylobacterium aquaticum</name>
    <dbReference type="NCBI Taxonomy" id="270351"/>
    <lineage>
        <taxon>Bacteria</taxon>
        <taxon>Pseudomonadati</taxon>
        <taxon>Pseudomonadota</taxon>
        <taxon>Alphaproteobacteria</taxon>
        <taxon>Hyphomicrobiales</taxon>
        <taxon>Methylobacteriaceae</taxon>
        <taxon>Methylobacterium</taxon>
    </lineage>
</organism>
<evidence type="ECO:0000256" key="5">
    <source>
        <dbReference type="SAM" id="Phobius"/>
    </source>
</evidence>
<sequence length="310" mass="32115">MASHPRMTATEWALLVLLSLLWGGSFFFAKIAVAALPPLTVVLARVWLAALALALVLRWRGTAWPRDGAVWRAFVGMGLLNNLIPFALLFWGQTVLSSGLASVLNAMTPVFSLLVAHVLTADETLAVHKIVGIGLGIAGVVVLVGVEAVSQANPAFLPILACLGAALSYGLASVFGRRFKRLGIDPVVGAFGQVAATSLMVAPLVLAFAPPWRSAMPDASTWAALIGLALLSTALAYVLFFRLLATAGAVNTSLVTLLIPVSAILLGALVLGERMSGPQAGGMVLIGAGLIAIDGRIGAWLRAGLRRSGA</sequence>
<feature type="transmembrane region" description="Helical" evidence="5">
    <location>
        <begin position="155"/>
        <end position="175"/>
    </location>
</feature>
<comment type="caution">
    <text evidence="7">The sequence shown here is derived from an EMBL/GenBank/DDBJ whole genome shotgun (WGS) entry which is preliminary data.</text>
</comment>
<feature type="transmembrane region" description="Helical" evidence="5">
    <location>
        <begin position="39"/>
        <end position="57"/>
    </location>
</feature>
<feature type="transmembrane region" description="Helical" evidence="5">
    <location>
        <begin position="12"/>
        <end position="33"/>
    </location>
</feature>
<feature type="domain" description="EamA" evidence="6">
    <location>
        <begin position="159"/>
        <end position="292"/>
    </location>
</feature>
<feature type="transmembrane region" description="Helical" evidence="5">
    <location>
        <begin position="98"/>
        <end position="118"/>
    </location>
</feature>
<dbReference type="GO" id="GO:0016020">
    <property type="term" value="C:membrane"/>
    <property type="evidence" value="ECO:0007669"/>
    <property type="project" value="UniProtKB-SubCell"/>
</dbReference>
<comment type="subcellular location">
    <subcellularLocation>
        <location evidence="1">Membrane</location>
        <topology evidence="1">Multi-pass membrane protein</topology>
    </subcellularLocation>
</comment>
<protein>
    <submittedName>
        <fullName evidence="7">ABC transporter permease</fullName>
    </submittedName>
</protein>
<evidence type="ECO:0000256" key="4">
    <source>
        <dbReference type="ARBA" id="ARBA00023136"/>
    </source>
</evidence>
<dbReference type="InterPro" id="IPR050638">
    <property type="entry name" value="AA-Vitamin_Transporters"/>
</dbReference>
<dbReference type="PANTHER" id="PTHR32322:SF9">
    <property type="entry name" value="AMINO-ACID METABOLITE EFFLUX PUMP-RELATED"/>
    <property type="match status" value="1"/>
</dbReference>
<feature type="transmembrane region" description="Helical" evidence="5">
    <location>
        <begin position="283"/>
        <end position="301"/>
    </location>
</feature>
<name>A0A0J6S783_9HYPH</name>
<proteinExistence type="predicted"/>
<dbReference type="InterPro" id="IPR037185">
    <property type="entry name" value="EmrE-like"/>
</dbReference>
<gene>
    <name evidence="7" type="ORF">VP06_20110</name>
</gene>
<keyword evidence="2 5" id="KW-0812">Transmembrane</keyword>